<dbReference type="AlphaFoldDB" id="A0AAN7ELJ8"/>
<evidence type="ECO:0000313" key="8">
    <source>
        <dbReference type="EMBL" id="KAK4575521.1"/>
    </source>
</evidence>
<dbReference type="Gene3D" id="1.10.8.430">
    <property type="entry name" value="Helical domain of apoptotic protease-activating factors"/>
    <property type="match status" value="1"/>
</dbReference>
<comment type="similarity">
    <text evidence="1">Belongs to the disease resistance NB-LRR family.</text>
</comment>
<reference evidence="8 9" key="1">
    <citation type="journal article" date="2023" name="G3 (Bethesda)">
        <title>A haplotype-resolved chromosome-scale genome for Quercus rubra L. provides insights into the genetics of adaptive traits for red oak species.</title>
        <authorList>
            <person name="Kapoor B."/>
            <person name="Jenkins J."/>
            <person name="Schmutz J."/>
            <person name="Zhebentyayeva T."/>
            <person name="Kuelheim C."/>
            <person name="Coggeshall M."/>
            <person name="Heim C."/>
            <person name="Lasky J.R."/>
            <person name="Leites L."/>
            <person name="Islam-Faridi N."/>
            <person name="Romero-Severson J."/>
            <person name="DeLeo V.L."/>
            <person name="Lucas S.M."/>
            <person name="Lazic D."/>
            <person name="Gailing O."/>
            <person name="Carlson J."/>
            <person name="Staton M."/>
        </authorList>
    </citation>
    <scope>NUCLEOTIDE SEQUENCE [LARGE SCALE GENOMIC DNA]</scope>
    <source>
        <strain evidence="8">Pseudo-F2</strain>
    </source>
</reference>
<sequence>MEKLAQFLEPEKLNQVLELGKKIWDDIGKLYNYHSSAGDHVNNLKRKWKELECQKTDVEEKMKSELFPGKKPKREVELWLQEVETINGEIQSIEEEGGRGIWKYFPRMHMGKLACQKIKEVEELNQRGGFKDSLVVDPPVSHGEELPTTTLVGESTTKRTIERVREHLLDENFRRIAVYGMGGSGKTTVMKQINNELLKERDKFDNVIWITVSESSSVFKLQHDIACKLDIEKELSKFKDETTRAGKLNIALKNRKRYVLILDDMWKAFRLEDVGIPNPTRTNGCKLVLTTRDSEVCNHMGCEKIEMELLSEEESLDLFLDTVGRDVLNTRDVEPIVKEVVKECACLPLAIVTIAGSLKNVIDISEWRNALNELRTPRKGPKNVFETLRFSYERLKDEDLQHCLLYCALFCEDHEFERDELIEDLIDEGIIERMESRQAEFDRGHTMLNKLERACLLETGINRNVKLHDLIREMALEIAGPKFMGEAGDRVIDFMPHEERWGKDLEKVCLMGRVYGLNFPNISPRCPKLSTLLLDNNYFGGIIANSFFVHLRGLKVLRIYCSGITSLPNSISDLENLATLSLIDCFCLNHVPSLAKLTALRKLDLGRSRGIKEIPHGLEMLVNLRYLNLEGTKILEIPSGILSKLSQLQVLKSNCGKLNVEEMVSLKLECFKGAFYGVDDFNKYVGSLREGRLSHYQFIVKETTAKIDDGVFQEGEGKCVKLHNCDCDVSLLPKDAQTLEIFKCNNLGSLSPYLECARELKSLSIGVCEEIEDILSYSYTFRLQGLCLYYLGKLQVLFREEKVASPLDIPPGTFSCLKQFVIVECPNIKKLFTPGLLQNLANLEQIRVEDCERLEEIIEEEGKETAIFPRLRNLLLDGLPRLETICSSGNAMVCDSLQEIKIVRCPKLKRFPLSLRDEQLSSPPSSLEIVTEKGWWELLEWDNHATKNALEPLCEFVDVYIDDDEISMDGADSHKEPPSNQQ</sequence>
<dbReference type="InterPro" id="IPR003593">
    <property type="entry name" value="AAA+_ATPase"/>
</dbReference>
<dbReference type="GO" id="GO:0005524">
    <property type="term" value="F:ATP binding"/>
    <property type="evidence" value="ECO:0007669"/>
    <property type="project" value="UniProtKB-KW"/>
</dbReference>
<organism evidence="8 9">
    <name type="scientific">Quercus rubra</name>
    <name type="common">Northern red oak</name>
    <name type="synonym">Quercus borealis</name>
    <dbReference type="NCBI Taxonomy" id="3512"/>
    <lineage>
        <taxon>Eukaryota</taxon>
        <taxon>Viridiplantae</taxon>
        <taxon>Streptophyta</taxon>
        <taxon>Embryophyta</taxon>
        <taxon>Tracheophyta</taxon>
        <taxon>Spermatophyta</taxon>
        <taxon>Magnoliopsida</taxon>
        <taxon>eudicotyledons</taxon>
        <taxon>Gunneridae</taxon>
        <taxon>Pentapetalae</taxon>
        <taxon>rosids</taxon>
        <taxon>fabids</taxon>
        <taxon>Fagales</taxon>
        <taxon>Fagaceae</taxon>
        <taxon>Quercus</taxon>
    </lineage>
</organism>
<dbReference type="Gene3D" id="3.40.50.300">
    <property type="entry name" value="P-loop containing nucleotide triphosphate hydrolases"/>
    <property type="match status" value="1"/>
</dbReference>
<dbReference type="EMBL" id="JAXUIC010000008">
    <property type="protein sequence ID" value="KAK4575524.1"/>
    <property type="molecule type" value="Genomic_DNA"/>
</dbReference>
<keyword evidence="6" id="KW-0175">Coiled coil</keyword>
<gene>
    <name evidence="8" type="ORF">RGQ29_026468</name>
</gene>
<dbReference type="PRINTS" id="PR00364">
    <property type="entry name" value="DISEASERSIST"/>
</dbReference>
<evidence type="ECO:0000256" key="6">
    <source>
        <dbReference type="SAM" id="Coils"/>
    </source>
</evidence>
<proteinExistence type="inferred from homology"/>
<keyword evidence="4" id="KW-0611">Plant defense</keyword>
<feature type="coiled-coil region" evidence="6">
    <location>
        <begin position="41"/>
        <end position="96"/>
    </location>
</feature>
<keyword evidence="5" id="KW-0067">ATP-binding</keyword>
<keyword evidence="2" id="KW-0677">Repeat</keyword>
<dbReference type="GO" id="GO:0006952">
    <property type="term" value="P:defense response"/>
    <property type="evidence" value="ECO:0007669"/>
    <property type="project" value="UniProtKB-KW"/>
</dbReference>
<dbReference type="InterPro" id="IPR002182">
    <property type="entry name" value="NB-ARC"/>
</dbReference>
<dbReference type="InterPro" id="IPR057135">
    <property type="entry name" value="At4g27190-like_LRR"/>
</dbReference>
<dbReference type="SUPFAM" id="SSF52058">
    <property type="entry name" value="L domain-like"/>
    <property type="match status" value="1"/>
</dbReference>
<dbReference type="FunFam" id="1.10.10.10:FF:000322">
    <property type="entry name" value="Probable disease resistance protein At1g63360"/>
    <property type="match status" value="1"/>
</dbReference>
<evidence type="ECO:0000313" key="9">
    <source>
        <dbReference type="Proteomes" id="UP001324115"/>
    </source>
</evidence>
<dbReference type="InterPro" id="IPR027417">
    <property type="entry name" value="P-loop_NTPase"/>
</dbReference>
<dbReference type="PANTHER" id="PTHR33463">
    <property type="entry name" value="NB-ARC DOMAIN-CONTAINING PROTEIN-RELATED"/>
    <property type="match status" value="1"/>
</dbReference>
<dbReference type="EMBL" id="JAXUIC010000008">
    <property type="protein sequence ID" value="KAK4575523.1"/>
    <property type="molecule type" value="Genomic_DNA"/>
</dbReference>
<dbReference type="SMART" id="SM00382">
    <property type="entry name" value="AAA"/>
    <property type="match status" value="1"/>
</dbReference>
<dbReference type="InterPro" id="IPR032675">
    <property type="entry name" value="LRR_dom_sf"/>
</dbReference>
<dbReference type="Pfam" id="PF23247">
    <property type="entry name" value="LRR_RPS2"/>
    <property type="match status" value="1"/>
</dbReference>
<evidence type="ECO:0000256" key="3">
    <source>
        <dbReference type="ARBA" id="ARBA00022741"/>
    </source>
</evidence>
<dbReference type="InterPro" id="IPR050905">
    <property type="entry name" value="Plant_NBS-LRR"/>
</dbReference>
<dbReference type="GO" id="GO:0043531">
    <property type="term" value="F:ADP binding"/>
    <property type="evidence" value="ECO:0007669"/>
    <property type="project" value="InterPro"/>
</dbReference>
<dbReference type="EMBL" id="JAXUIC010000008">
    <property type="protein sequence ID" value="KAK4575522.1"/>
    <property type="molecule type" value="Genomic_DNA"/>
</dbReference>
<dbReference type="Pfam" id="PF23559">
    <property type="entry name" value="WHD_DRP"/>
    <property type="match status" value="1"/>
</dbReference>
<dbReference type="InterPro" id="IPR058922">
    <property type="entry name" value="WHD_DRP"/>
</dbReference>
<dbReference type="InterPro" id="IPR042197">
    <property type="entry name" value="Apaf_helical"/>
</dbReference>
<keyword evidence="3" id="KW-0547">Nucleotide-binding</keyword>
<dbReference type="PANTHER" id="PTHR33463:SF187">
    <property type="entry name" value="AND NB-ARC DOMAIN DISEASE RESISTANCE PROTEIN, PUTATIVE-RELATED"/>
    <property type="match status" value="1"/>
</dbReference>
<dbReference type="Gene3D" id="3.80.10.10">
    <property type="entry name" value="Ribonuclease Inhibitor"/>
    <property type="match status" value="2"/>
</dbReference>
<dbReference type="EMBL" id="JAXUIC010000008">
    <property type="protein sequence ID" value="KAK4575521.1"/>
    <property type="molecule type" value="Genomic_DNA"/>
</dbReference>
<dbReference type="Pfam" id="PF00931">
    <property type="entry name" value="NB-ARC"/>
    <property type="match status" value="1"/>
</dbReference>
<evidence type="ECO:0000256" key="5">
    <source>
        <dbReference type="ARBA" id="ARBA00022840"/>
    </source>
</evidence>
<accession>A0AAN7ELJ8</accession>
<protein>
    <recommendedName>
        <fullName evidence="7">AAA+ ATPase domain-containing protein</fullName>
    </recommendedName>
</protein>
<evidence type="ECO:0000256" key="4">
    <source>
        <dbReference type="ARBA" id="ARBA00022821"/>
    </source>
</evidence>
<name>A0AAN7ELJ8_QUERU</name>
<evidence type="ECO:0000256" key="2">
    <source>
        <dbReference type="ARBA" id="ARBA00022737"/>
    </source>
</evidence>
<dbReference type="FunFam" id="3.40.50.300:FF:001091">
    <property type="entry name" value="Probable disease resistance protein At1g61300"/>
    <property type="match status" value="1"/>
</dbReference>
<feature type="domain" description="AAA+ ATPase" evidence="7">
    <location>
        <begin position="172"/>
        <end position="311"/>
    </location>
</feature>
<dbReference type="SUPFAM" id="SSF52540">
    <property type="entry name" value="P-loop containing nucleoside triphosphate hydrolases"/>
    <property type="match status" value="1"/>
</dbReference>
<evidence type="ECO:0000256" key="1">
    <source>
        <dbReference type="ARBA" id="ARBA00008894"/>
    </source>
</evidence>
<keyword evidence="9" id="KW-1185">Reference proteome</keyword>
<dbReference type="Proteomes" id="UP001324115">
    <property type="component" value="Unassembled WGS sequence"/>
</dbReference>
<evidence type="ECO:0000259" key="7">
    <source>
        <dbReference type="SMART" id="SM00382"/>
    </source>
</evidence>
<comment type="caution">
    <text evidence="8">The sequence shown here is derived from an EMBL/GenBank/DDBJ whole genome shotgun (WGS) entry which is preliminary data.</text>
</comment>